<dbReference type="Pfam" id="PF14520">
    <property type="entry name" value="HHH_5"/>
    <property type="match status" value="1"/>
</dbReference>
<keyword evidence="3 6" id="KW-0238">DNA-binding</keyword>
<dbReference type="InterPro" id="IPR003583">
    <property type="entry name" value="Hlx-hairpin-Hlx_DNA-bd_motif"/>
</dbReference>
<evidence type="ECO:0000313" key="9">
    <source>
        <dbReference type="EMBL" id="TLQ49170.1"/>
    </source>
</evidence>
<keyword evidence="4 6" id="KW-0233">DNA recombination</keyword>
<dbReference type="OrthoDB" id="5293449at2"/>
<evidence type="ECO:0000259" key="7">
    <source>
        <dbReference type="SMART" id="SM00278"/>
    </source>
</evidence>
<keyword evidence="11" id="KW-1185">Reference proteome</keyword>
<accession>A0A5R9EIM8</accession>
<dbReference type="Pfam" id="PF01330">
    <property type="entry name" value="RuvA_N"/>
    <property type="match status" value="1"/>
</dbReference>
<dbReference type="Gene3D" id="2.40.50.140">
    <property type="entry name" value="Nucleic acid-binding proteins"/>
    <property type="match status" value="1"/>
</dbReference>
<dbReference type="Proteomes" id="UP000823401">
    <property type="component" value="Unassembled WGS sequence"/>
</dbReference>
<organism evidence="9 10">
    <name type="scientific">Ruoffia tabacinasalis</name>
    <dbReference type="NCBI Taxonomy" id="87458"/>
    <lineage>
        <taxon>Bacteria</taxon>
        <taxon>Bacillati</taxon>
        <taxon>Bacillota</taxon>
        <taxon>Bacilli</taxon>
        <taxon>Lactobacillales</taxon>
        <taxon>Aerococcaceae</taxon>
        <taxon>Ruoffia</taxon>
    </lineage>
</organism>
<sequence>MYEFIEGILYSVTPQYIVINVNGIGYKIITANPFRWQDYLSQTVQCQVELVTREDSMTLYGFYDANEKQLFHKLNKVSGIGPKSALSILALDDHDGLIQAIESGDSQYLTKFPGVGKKTAQQMVLDLRGQLDFASEVAKSDTTQNTSASDEINEKVIEALEGLGYSQREIKRVEKAIKAEQFNSTQDGLSYAFKLLIKN</sequence>
<dbReference type="GO" id="GO:0005524">
    <property type="term" value="F:ATP binding"/>
    <property type="evidence" value="ECO:0007669"/>
    <property type="project" value="InterPro"/>
</dbReference>
<dbReference type="Pfam" id="PF07499">
    <property type="entry name" value="RuvA_C"/>
    <property type="match status" value="1"/>
</dbReference>
<evidence type="ECO:0000313" key="10">
    <source>
        <dbReference type="Proteomes" id="UP000306420"/>
    </source>
</evidence>
<dbReference type="Proteomes" id="UP000306420">
    <property type="component" value="Unassembled WGS sequence"/>
</dbReference>
<comment type="subcellular location">
    <subcellularLocation>
        <location evidence="6">Cytoplasm</location>
    </subcellularLocation>
</comment>
<comment type="function">
    <text evidence="6">The RuvA-RuvB-RuvC complex processes Holliday junction (HJ) DNA during genetic recombination and DNA repair, while the RuvA-RuvB complex plays an important role in the rescue of blocked DNA replication forks via replication fork reversal (RFR). RuvA specifically binds to HJ cruciform DNA, conferring on it an open structure. The RuvB hexamer acts as an ATP-dependent pump, pulling dsDNA into and through the RuvAB complex. HJ branch migration allows RuvC to scan DNA until it finds its consensus sequence, where it cleaves and resolves the cruciform DNA.</text>
</comment>
<dbReference type="HAMAP" id="MF_00031">
    <property type="entry name" value="DNA_HJ_migration_RuvA"/>
    <property type="match status" value="1"/>
</dbReference>
<proteinExistence type="inferred from homology"/>
<evidence type="ECO:0000256" key="2">
    <source>
        <dbReference type="ARBA" id="ARBA00022763"/>
    </source>
</evidence>
<feature type="region of interest" description="Domain II" evidence="6">
    <location>
        <begin position="64"/>
        <end position="141"/>
    </location>
</feature>
<keyword evidence="2 6" id="KW-0227">DNA damage</keyword>
<dbReference type="InterPro" id="IPR010994">
    <property type="entry name" value="RuvA_2-like"/>
</dbReference>
<dbReference type="AlphaFoldDB" id="A0A5R9EIM8"/>
<feature type="region of interest" description="Domain III" evidence="6">
    <location>
        <begin position="150"/>
        <end position="199"/>
    </location>
</feature>
<dbReference type="GO" id="GO:0016787">
    <property type="term" value="F:hydrolase activity"/>
    <property type="evidence" value="ECO:0007669"/>
    <property type="project" value="UniProtKB-KW"/>
</dbReference>
<dbReference type="GO" id="GO:0005737">
    <property type="term" value="C:cytoplasm"/>
    <property type="evidence" value="ECO:0007669"/>
    <property type="project" value="UniProtKB-SubCell"/>
</dbReference>
<dbReference type="CDD" id="cd14332">
    <property type="entry name" value="UBA_RuvA_C"/>
    <property type="match status" value="1"/>
</dbReference>
<name>A0A5R9EIM8_9LACT</name>
<dbReference type="SUPFAM" id="SSF50249">
    <property type="entry name" value="Nucleic acid-binding proteins"/>
    <property type="match status" value="1"/>
</dbReference>
<dbReference type="GO" id="GO:0006281">
    <property type="term" value="P:DNA repair"/>
    <property type="evidence" value="ECO:0007669"/>
    <property type="project" value="UniProtKB-UniRule"/>
</dbReference>
<comment type="subunit">
    <text evidence="6">Homotetramer. Forms an RuvA(8)-RuvB(12)-Holliday junction (HJ) complex. HJ DNA is sandwiched between 2 RuvA tetramers; dsDNA enters through RuvA and exits via RuvB. An RuvB hexamer assembles on each DNA strand where it exits the tetramer. Each RuvB hexamer is contacted by two RuvA subunits (via domain III) on 2 adjacent RuvB subunits; this complex drives branch migration. In the full resolvosome a probable DNA-RuvA(4)-RuvB(12)-RuvC(2) complex forms which resolves the HJ.</text>
</comment>
<dbReference type="EMBL" id="JACCEL010000002">
    <property type="protein sequence ID" value="MBG9977311.1"/>
    <property type="molecule type" value="Genomic_DNA"/>
</dbReference>
<comment type="caution">
    <text evidence="6">Lacks conserved residue(s) required for the propagation of feature annotation.</text>
</comment>
<dbReference type="NCBIfam" id="TIGR00084">
    <property type="entry name" value="ruvA"/>
    <property type="match status" value="1"/>
</dbReference>
<keyword evidence="1 6" id="KW-0963">Cytoplasm</keyword>
<dbReference type="Gene3D" id="1.10.150.20">
    <property type="entry name" value="5' to 3' exonuclease, C-terminal subdomain"/>
    <property type="match status" value="1"/>
</dbReference>
<feature type="domain" description="Helix-hairpin-helix DNA-binding motif class 1" evidence="7">
    <location>
        <begin position="72"/>
        <end position="91"/>
    </location>
</feature>
<comment type="caution">
    <text evidence="9">The sequence shown here is derived from an EMBL/GenBank/DDBJ whole genome shotgun (WGS) entry which is preliminary data.</text>
</comment>
<dbReference type="InterPro" id="IPR012340">
    <property type="entry name" value="NA-bd_OB-fold"/>
</dbReference>
<comment type="similarity">
    <text evidence="6">Belongs to the RuvA family.</text>
</comment>
<gene>
    <name evidence="6 9" type="primary">ruvA</name>
    <name evidence="9" type="ORF">FEZ33_01910</name>
    <name evidence="8" type="ORF">HYQ42_00820</name>
</gene>
<dbReference type="InterPro" id="IPR013849">
    <property type="entry name" value="DNA_helicase_Holl-junc_RuvA_I"/>
</dbReference>
<evidence type="ECO:0000256" key="5">
    <source>
        <dbReference type="ARBA" id="ARBA00023204"/>
    </source>
</evidence>
<dbReference type="GO" id="GO:0009379">
    <property type="term" value="C:Holliday junction helicase complex"/>
    <property type="evidence" value="ECO:0007669"/>
    <property type="project" value="InterPro"/>
</dbReference>
<keyword evidence="9" id="KW-0378">Hydrolase</keyword>
<protein>
    <recommendedName>
        <fullName evidence="6">Holliday junction branch migration complex subunit RuvA</fullName>
    </recommendedName>
</protein>
<evidence type="ECO:0000256" key="4">
    <source>
        <dbReference type="ARBA" id="ARBA00023172"/>
    </source>
</evidence>
<dbReference type="GO" id="GO:0006310">
    <property type="term" value="P:DNA recombination"/>
    <property type="evidence" value="ECO:0007669"/>
    <property type="project" value="UniProtKB-UniRule"/>
</dbReference>
<dbReference type="SMART" id="SM00278">
    <property type="entry name" value="HhH1"/>
    <property type="match status" value="2"/>
</dbReference>
<dbReference type="SUPFAM" id="SSF47781">
    <property type="entry name" value="RuvA domain 2-like"/>
    <property type="match status" value="1"/>
</dbReference>
<keyword evidence="5 6" id="KW-0234">DNA repair</keyword>
<dbReference type="GO" id="GO:0000400">
    <property type="term" value="F:four-way junction DNA binding"/>
    <property type="evidence" value="ECO:0007669"/>
    <property type="project" value="UniProtKB-UniRule"/>
</dbReference>
<dbReference type="InterPro" id="IPR011114">
    <property type="entry name" value="RuvA_C"/>
</dbReference>
<evidence type="ECO:0000256" key="6">
    <source>
        <dbReference type="HAMAP-Rule" id="MF_00031"/>
    </source>
</evidence>
<dbReference type="GO" id="GO:0048476">
    <property type="term" value="C:Holliday junction resolvase complex"/>
    <property type="evidence" value="ECO:0007669"/>
    <property type="project" value="UniProtKB-UniRule"/>
</dbReference>
<evidence type="ECO:0000256" key="3">
    <source>
        <dbReference type="ARBA" id="ARBA00023125"/>
    </source>
</evidence>
<evidence type="ECO:0000313" key="11">
    <source>
        <dbReference type="Proteomes" id="UP000823401"/>
    </source>
</evidence>
<dbReference type="RefSeq" id="WP_138403701.1">
    <property type="nucleotide sequence ID" value="NZ_CP144682.1"/>
</dbReference>
<dbReference type="GO" id="GO:0009378">
    <property type="term" value="F:four-way junction helicase activity"/>
    <property type="evidence" value="ECO:0007669"/>
    <property type="project" value="InterPro"/>
</dbReference>
<comment type="domain">
    <text evidence="6">Has three domains with a flexible linker between the domains II and III and assumes an 'L' shape. Domain III is highly mobile and contacts RuvB.</text>
</comment>
<dbReference type="InterPro" id="IPR000085">
    <property type="entry name" value="RuvA"/>
</dbReference>
<reference evidence="9 10" key="1">
    <citation type="submission" date="2019-05" db="EMBL/GenBank/DDBJ databases">
        <title>The metagenome of a microbial culture collection derived from dairy environment covers the genomic content of the human microbiome.</title>
        <authorList>
            <person name="Roder T."/>
            <person name="Wuthrich D."/>
            <person name="Sattari Z."/>
            <person name="Von Ah U."/>
            <person name="Bar C."/>
            <person name="Ronchi F."/>
            <person name="Macpherson A.J."/>
            <person name="Ganal-Vonarburg S.C."/>
            <person name="Bruggmann R."/>
            <person name="Vergeres G."/>
        </authorList>
    </citation>
    <scope>NUCLEOTIDE SEQUENCE [LARGE SCALE GENOMIC DNA]</scope>
    <source>
        <strain evidence="9 10">FAM 24227</strain>
    </source>
</reference>
<reference evidence="8 11" key="2">
    <citation type="submission" date="2020-07" db="EMBL/GenBank/DDBJ databases">
        <title>Facklamia lactis sp. nov., isolated from raw milk.</title>
        <authorList>
            <person name="Doll E.V."/>
            <person name="Huptas C."/>
            <person name="Staib L."/>
            <person name="Wenning M."/>
            <person name="Scherer S."/>
        </authorList>
    </citation>
    <scope>NUCLEOTIDE SEQUENCE [LARGE SCALE GENOMIC DNA]</scope>
    <source>
        <strain evidence="8 11">DSM 104272</strain>
    </source>
</reference>
<dbReference type="EMBL" id="VBSP01000003">
    <property type="protein sequence ID" value="TLQ49170.1"/>
    <property type="molecule type" value="Genomic_DNA"/>
</dbReference>
<feature type="domain" description="Helix-hairpin-helix DNA-binding motif class 1" evidence="7">
    <location>
        <begin position="107"/>
        <end position="126"/>
    </location>
</feature>
<evidence type="ECO:0000313" key="8">
    <source>
        <dbReference type="EMBL" id="MBG9977311.1"/>
    </source>
</evidence>
<evidence type="ECO:0000256" key="1">
    <source>
        <dbReference type="ARBA" id="ARBA00022490"/>
    </source>
</evidence>